<dbReference type="EMBL" id="JAFJYH010000330">
    <property type="protein sequence ID" value="KAG4413155.1"/>
    <property type="molecule type" value="Genomic_DNA"/>
</dbReference>
<feature type="transmembrane region" description="Helical" evidence="1">
    <location>
        <begin position="55"/>
        <end position="75"/>
    </location>
</feature>
<protein>
    <recommendedName>
        <fullName evidence="2">DUF7704 domain-containing protein</fullName>
    </recommendedName>
</protein>
<feature type="transmembrane region" description="Helical" evidence="1">
    <location>
        <begin position="87"/>
        <end position="106"/>
    </location>
</feature>
<accession>A0A8H7W121</accession>
<sequence length="156" mass="17193">MTSILPPFPRFVMTIFEPISLIAGCAAPFVSASYFVSEQIPNSPNIPLDANTSMIAYQLGNIYLLLAMVGIAVLYTTTEAAVVRNYVIALWLADISHVGITCYVMPREKLVDMASWNAMTWGNIGATVFLFSVRTGYLLGLFGPDRQPVVPWKKLQ</sequence>
<dbReference type="Proteomes" id="UP000664132">
    <property type="component" value="Unassembled WGS sequence"/>
</dbReference>
<name>A0A8H7W121_9HELO</name>
<proteinExistence type="predicted"/>
<dbReference type="AlphaFoldDB" id="A0A8H7W121"/>
<dbReference type="Pfam" id="PF24803">
    <property type="entry name" value="DUF7704"/>
    <property type="match status" value="1"/>
</dbReference>
<dbReference type="InterPro" id="IPR056121">
    <property type="entry name" value="DUF7704"/>
</dbReference>
<evidence type="ECO:0000256" key="1">
    <source>
        <dbReference type="SAM" id="Phobius"/>
    </source>
</evidence>
<organism evidence="3 4">
    <name type="scientific">Cadophora malorum</name>
    <dbReference type="NCBI Taxonomy" id="108018"/>
    <lineage>
        <taxon>Eukaryota</taxon>
        <taxon>Fungi</taxon>
        <taxon>Dikarya</taxon>
        <taxon>Ascomycota</taxon>
        <taxon>Pezizomycotina</taxon>
        <taxon>Leotiomycetes</taxon>
        <taxon>Helotiales</taxon>
        <taxon>Ploettnerulaceae</taxon>
        <taxon>Cadophora</taxon>
    </lineage>
</organism>
<feature type="transmembrane region" description="Helical" evidence="1">
    <location>
        <begin position="118"/>
        <end position="139"/>
    </location>
</feature>
<comment type="caution">
    <text evidence="3">The sequence shown here is derived from an EMBL/GenBank/DDBJ whole genome shotgun (WGS) entry which is preliminary data.</text>
</comment>
<dbReference type="OrthoDB" id="2937326at2759"/>
<feature type="domain" description="DUF7704" evidence="2">
    <location>
        <begin position="3"/>
        <end position="144"/>
    </location>
</feature>
<evidence type="ECO:0000313" key="3">
    <source>
        <dbReference type="EMBL" id="KAG4413155.1"/>
    </source>
</evidence>
<evidence type="ECO:0000259" key="2">
    <source>
        <dbReference type="Pfam" id="PF24803"/>
    </source>
</evidence>
<keyword evidence="1" id="KW-0812">Transmembrane</keyword>
<keyword evidence="1" id="KW-1133">Transmembrane helix</keyword>
<reference evidence="3" key="1">
    <citation type="submission" date="2021-02" db="EMBL/GenBank/DDBJ databases">
        <title>Genome sequence Cadophora malorum strain M34.</title>
        <authorList>
            <person name="Stefanovic E."/>
            <person name="Vu D."/>
            <person name="Scully C."/>
            <person name="Dijksterhuis J."/>
            <person name="Roader J."/>
            <person name="Houbraken J."/>
        </authorList>
    </citation>
    <scope>NUCLEOTIDE SEQUENCE</scope>
    <source>
        <strain evidence="3">M34</strain>
    </source>
</reference>
<keyword evidence="1" id="KW-0472">Membrane</keyword>
<feature type="transmembrane region" description="Helical" evidence="1">
    <location>
        <begin position="12"/>
        <end position="35"/>
    </location>
</feature>
<evidence type="ECO:0000313" key="4">
    <source>
        <dbReference type="Proteomes" id="UP000664132"/>
    </source>
</evidence>
<dbReference type="PANTHER" id="PTHR37019:SF2">
    <property type="entry name" value="EXPERA DOMAIN-CONTAINING PROTEIN"/>
    <property type="match status" value="1"/>
</dbReference>
<dbReference type="PANTHER" id="PTHR37019">
    <property type="entry name" value="CHROMOSOME 1, WHOLE GENOME SHOTGUN SEQUENCE"/>
    <property type="match status" value="1"/>
</dbReference>
<keyword evidence="4" id="KW-1185">Reference proteome</keyword>
<gene>
    <name evidence="3" type="ORF">IFR04_013694</name>
</gene>